<dbReference type="EMBL" id="AP015041">
    <property type="protein sequence ID" value="BAT95566.1"/>
    <property type="molecule type" value="Genomic_DNA"/>
</dbReference>
<dbReference type="AlphaFoldDB" id="A0A0S3SRV8"/>
<gene>
    <name evidence="1" type="primary">Vigan.08G231900</name>
    <name evidence="1" type="ORF">VIGAN_08231900</name>
</gene>
<name>A0A0S3SRV8_PHAAN</name>
<reference evidence="1 2" key="1">
    <citation type="journal article" date="2015" name="Sci. Rep.">
        <title>The power of single molecule real-time sequencing technology in the de novo assembly of a eukaryotic genome.</title>
        <authorList>
            <person name="Sakai H."/>
            <person name="Naito K."/>
            <person name="Ogiso-Tanaka E."/>
            <person name="Takahashi Y."/>
            <person name="Iseki K."/>
            <person name="Muto C."/>
            <person name="Satou K."/>
            <person name="Teruya K."/>
            <person name="Shiroma A."/>
            <person name="Shimoji M."/>
            <person name="Hirano T."/>
            <person name="Itoh T."/>
            <person name="Kaga A."/>
            <person name="Tomooka N."/>
        </authorList>
    </citation>
    <scope>NUCLEOTIDE SEQUENCE [LARGE SCALE GENOMIC DNA]</scope>
    <source>
        <strain evidence="2">cv. Shumari</strain>
    </source>
</reference>
<accession>A0A0S3SRV8</accession>
<organism evidence="1 2">
    <name type="scientific">Vigna angularis var. angularis</name>
    <dbReference type="NCBI Taxonomy" id="157739"/>
    <lineage>
        <taxon>Eukaryota</taxon>
        <taxon>Viridiplantae</taxon>
        <taxon>Streptophyta</taxon>
        <taxon>Embryophyta</taxon>
        <taxon>Tracheophyta</taxon>
        <taxon>Spermatophyta</taxon>
        <taxon>Magnoliopsida</taxon>
        <taxon>eudicotyledons</taxon>
        <taxon>Gunneridae</taxon>
        <taxon>Pentapetalae</taxon>
        <taxon>rosids</taxon>
        <taxon>fabids</taxon>
        <taxon>Fabales</taxon>
        <taxon>Fabaceae</taxon>
        <taxon>Papilionoideae</taxon>
        <taxon>50 kb inversion clade</taxon>
        <taxon>NPAAA clade</taxon>
        <taxon>indigoferoid/millettioid clade</taxon>
        <taxon>Phaseoleae</taxon>
        <taxon>Vigna</taxon>
    </lineage>
</organism>
<keyword evidence="2" id="KW-1185">Reference proteome</keyword>
<sequence>MTKTVHNIKYHDCPRSLTIAIPRNLFYPIHLTTRTSNIFVLPKKSQHFLPQTLKNPNIPKTFFPKENSSPHHGHCTRC</sequence>
<protein>
    <submittedName>
        <fullName evidence="1">Uncharacterized protein</fullName>
    </submittedName>
</protein>
<proteinExistence type="predicted"/>
<dbReference type="Proteomes" id="UP000291084">
    <property type="component" value="Chromosome 8"/>
</dbReference>
<evidence type="ECO:0000313" key="2">
    <source>
        <dbReference type="Proteomes" id="UP000291084"/>
    </source>
</evidence>
<evidence type="ECO:0000313" key="1">
    <source>
        <dbReference type="EMBL" id="BAT95566.1"/>
    </source>
</evidence>